<feature type="domain" description="Sigma factor regulator C-terminal" evidence="2">
    <location>
        <begin position="167"/>
        <end position="318"/>
    </location>
</feature>
<organism evidence="3 4">
    <name type="scientific">Priestia iocasae</name>
    <dbReference type="NCBI Taxonomy" id="2291674"/>
    <lineage>
        <taxon>Bacteria</taxon>
        <taxon>Bacillati</taxon>
        <taxon>Bacillota</taxon>
        <taxon>Bacilli</taxon>
        <taxon>Bacillales</taxon>
        <taxon>Bacillaceae</taxon>
        <taxon>Priestia</taxon>
    </lineage>
</organism>
<evidence type="ECO:0000256" key="1">
    <source>
        <dbReference type="SAM" id="Phobius"/>
    </source>
</evidence>
<sequence>MSNEHDFLPKDDEFENLIKQARRRSLIKMIAISLIVSLVVVFGLYYVGNFVMLKKMEKETSMDSAWNTIQGANVEEQGTSYNYSALSATAKTKVIKKVSGVPISWGEREKVFTVFGTSRVITTDGPGGSGHVYDERIVLYFEGERAIEFFHPSVTYKKIYDDRALLPDISDKDVVEMAFSFDKPYTIQEVEKIFKEDLVWMWVDTFSEERINEHNEINGNDVTNDIHTIIGDGAYGFSYDKRSDAPVGQTFTMMLDMLKEDGGNYQDQAKEIYTTLTKGSVKPLEPNDLRITGVVVTGKPESLQTYNDLSMIRGATLGATTSQY</sequence>
<dbReference type="Proteomes" id="UP000809829">
    <property type="component" value="Unassembled WGS sequence"/>
</dbReference>
<feature type="transmembrane region" description="Helical" evidence="1">
    <location>
        <begin position="26"/>
        <end position="48"/>
    </location>
</feature>
<evidence type="ECO:0000313" key="3">
    <source>
        <dbReference type="EMBL" id="MBM7702353.1"/>
    </source>
</evidence>
<keyword evidence="1" id="KW-0472">Membrane</keyword>
<proteinExistence type="predicted"/>
<comment type="caution">
    <text evidence="3">The sequence shown here is derived from an EMBL/GenBank/DDBJ whole genome shotgun (WGS) entry which is preliminary data.</text>
</comment>
<dbReference type="Pfam" id="PF13791">
    <property type="entry name" value="Sigma_reg_C"/>
    <property type="match status" value="1"/>
</dbReference>
<protein>
    <recommendedName>
        <fullName evidence="2">Sigma factor regulator C-terminal domain-containing protein</fullName>
    </recommendedName>
</protein>
<evidence type="ECO:0000259" key="2">
    <source>
        <dbReference type="Pfam" id="PF13791"/>
    </source>
</evidence>
<evidence type="ECO:0000313" key="4">
    <source>
        <dbReference type="Proteomes" id="UP000809829"/>
    </source>
</evidence>
<name>A0ABS2QSV3_9BACI</name>
<dbReference type="RefSeq" id="WP_205185228.1">
    <property type="nucleotide sequence ID" value="NZ_JAFBFC010000002.1"/>
</dbReference>
<keyword evidence="1" id="KW-0812">Transmembrane</keyword>
<reference evidence="3 4" key="1">
    <citation type="submission" date="2021-01" db="EMBL/GenBank/DDBJ databases">
        <title>Genomic Encyclopedia of Type Strains, Phase IV (KMG-IV): sequencing the most valuable type-strain genomes for metagenomic binning, comparative biology and taxonomic classification.</title>
        <authorList>
            <person name="Goeker M."/>
        </authorList>
    </citation>
    <scope>NUCLEOTIDE SEQUENCE [LARGE SCALE GENOMIC DNA]</scope>
    <source>
        <strain evidence="3 4">DSM 104297</strain>
    </source>
</reference>
<dbReference type="InterPro" id="IPR025672">
    <property type="entry name" value="Sigma_reg_C_dom"/>
</dbReference>
<keyword evidence="4" id="KW-1185">Reference proteome</keyword>
<keyword evidence="1" id="KW-1133">Transmembrane helix</keyword>
<dbReference type="EMBL" id="JAFBFC010000002">
    <property type="protein sequence ID" value="MBM7702353.1"/>
    <property type="molecule type" value="Genomic_DNA"/>
</dbReference>
<accession>A0ABS2QSV3</accession>
<gene>
    <name evidence="3" type="ORF">JOC83_001187</name>
</gene>